<reference evidence="2 3" key="1">
    <citation type="journal article" date="2021" name="Commun. Biol.">
        <title>The genome of Shorea leprosula (Dipterocarpaceae) highlights the ecological relevance of drought in aseasonal tropical rainforests.</title>
        <authorList>
            <person name="Ng K.K.S."/>
            <person name="Kobayashi M.J."/>
            <person name="Fawcett J.A."/>
            <person name="Hatakeyama M."/>
            <person name="Paape T."/>
            <person name="Ng C.H."/>
            <person name="Ang C.C."/>
            <person name="Tnah L.H."/>
            <person name="Lee C.T."/>
            <person name="Nishiyama T."/>
            <person name="Sese J."/>
            <person name="O'Brien M.J."/>
            <person name="Copetti D."/>
            <person name="Mohd Noor M.I."/>
            <person name="Ong R.C."/>
            <person name="Putra M."/>
            <person name="Sireger I.Z."/>
            <person name="Indrioko S."/>
            <person name="Kosugi Y."/>
            <person name="Izuno A."/>
            <person name="Isagi Y."/>
            <person name="Lee S.L."/>
            <person name="Shimizu K.K."/>
        </authorList>
    </citation>
    <scope>NUCLEOTIDE SEQUENCE [LARGE SCALE GENOMIC DNA]</scope>
    <source>
        <strain evidence="2">214</strain>
    </source>
</reference>
<evidence type="ECO:0000313" key="2">
    <source>
        <dbReference type="EMBL" id="GKV39059.1"/>
    </source>
</evidence>
<dbReference type="AlphaFoldDB" id="A0AAV5LPJ4"/>
<keyword evidence="3" id="KW-1185">Reference proteome</keyword>
<comment type="caution">
    <text evidence="2">The sequence shown here is derived from an EMBL/GenBank/DDBJ whole genome shotgun (WGS) entry which is preliminary data.</text>
</comment>
<evidence type="ECO:0000256" key="1">
    <source>
        <dbReference type="SAM" id="MobiDB-lite"/>
    </source>
</evidence>
<dbReference type="PANTHER" id="PTHR45023">
    <property type="match status" value="1"/>
</dbReference>
<dbReference type="Proteomes" id="UP001054252">
    <property type="component" value="Unassembled WGS sequence"/>
</dbReference>
<dbReference type="PANTHER" id="PTHR45023:SF4">
    <property type="entry name" value="GLYCINE-RICH PROTEIN-RELATED"/>
    <property type="match status" value="1"/>
</dbReference>
<proteinExistence type="predicted"/>
<organism evidence="2 3">
    <name type="scientific">Rubroshorea leprosula</name>
    <dbReference type="NCBI Taxonomy" id="152421"/>
    <lineage>
        <taxon>Eukaryota</taxon>
        <taxon>Viridiplantae</taxon>
        <taxon>Streptophyta</taxon>
        <taxon>Embryophyta</taxon>
        <taxon>Tracheophyta</taxon>
        <taxon>Spermatophyta</taxon>
        <taxon>Magnoliopsida</taxon>
        <taxon>eudicotyledons</taxon>
        <taxon>Gunneridae</taxon>
        <taxon>Pentapetalae</taxon>
        <taxon>rosids</taxon>
        <taxon>malvids</taxon>
        <taxon>Malvales</taxon>
        <taxon>Dipterocarpaceae</taxon>
        <taxon>Rubroshorea</taxon>
    </lineage>
</organism>
<protein>
    <recommendedName>
        <fullName evidence="4">No apical meristem-associated C-terminal domain-containing protein</fullName>
    </recommendedName>
</protein>
<evidence type="ECO:0008006" key="4">
    <source>
        <dbReference type="Google" id="ProtNLM"/>
    </source>
</evidence>
<name>A0AAV5LPJ4_9ROSI</name>
<sequence>MHFVGFYSQVSQGRRGRMSVEDIINRAHQLYGEEIGKKFLLKHAWRLLKDEPKWKACHDTSGNSCSCCKRMKVSESGAYMSSSNPDTPGEVGVSEECEVQPIDGKAVKRR</sequence>
<feature type="region of interest" description="Disordered" evidence="1">
    <location>
        <begin position="78"/>
        <end position="97"/>
    </location>
</feature>
<evidence type="ECO:0000313" key="3">
    <source>
        <dbReference type="Proteomes" id="UP001054252"/>
    </source>
</evidence>
<dbReference type="EMBL" id="BPVZ01000132">
    <property type="protein sequence ID" value="GKV39059.1"/>
    <property type="molecule type" value="Genomic_DNA"/>
</dbReference>
<accession>A0AAV5LPJ4</accession>
<gene>
    <name evidence="2" type="ORF">SLEP1_g46884</name>
</gene>